<comment type="caution">
    <text evidence="1">The sequence shown here is derived from an EMBL/GenBank/DDBJ whole genome shotgun (WGS) entry which is preliminary data.</text>
</comment>
<organism evidence="1 2">
    <name type="scientific">Pseudomonas syringae pv. actinidiae</name>
    <dbReference type="NCBI Taxonomy" id="103796"/>
    <lineage>
        <taxon>Bacteria</taxon>
        <taxon>Pseudomonadati</taxon>
        <taxon>Pseudomonadota</taxon>
        <taxon>Gammaproteobacteria</taxon>
        <taxon>Pseudomonadales</taxon>
        <taxon>Pseudomonadaceae</taxon>
        <taxon>Pseudomonas</taxon>
        <taxon>Pseudomonas syringae</taxon>
    </lineage>
</organism>
<protein>
    <submittedName>
        <fullName evidence="1">Predicted exporter protein</fullName>
    </submittedName>
</protein>
<evidence type="ECO:0000313" key="2">
    <source>
        <dbReference type="Proteomes" id="UP000247480"/>
    </source>
</evidence>
<sequence length="760" mass="87290">MTSFEKSIVEISTVKKSSVEKSNVEKSNVDQRISPAEANASITSVLTSNGKEIPCRYLDSPNYSHSSNVCICLHWVYLLYCPTRVSARAYLLRDAIELFLDFRKIHNSVNPEPLQIHSYTDINSEIFIRFIEYVQDVGDTLSKPELLKSAIKLVSEETGKLPLLTLPIVPMGPKKGKNEPLSAQGFETLEYALSKHTNTLWEKFNFREAVELAKPYSADEIIELIRPLPTRTNLIESYYYHQKNNIDSRNSKWIGFFSKSPDPEIRQLAESPGTAMEKFRHICRQETGTLSDNVGERDPLKRTPMSFWDVDYARAVQTFLTHGYPFEFELVDLYENYRNLYTLEDAGGDVIKLLIHRLTYGNRKGFGHDALSVDALLALYYPSLVDMTALLLFMMFQSGWNKETALSLDKDNFEHLLAGTIEEAVKVVFAEKERSQGLNKPFHSAKRMNMPTRSDDPYSFYNLIKLAKFLSAPLADFPFDQIPGTIAEDRMNPLFLCIRPREDWSRGGRLTSIANPKSFIVHVKAFLAQYEVIDNGKRLTTAKELTRRLRPTWLLYKKQHNPIALLSMSMGHADRDTTDIFYDNSAVAHAQRLQRLRSELESVMDLLRTRQFKGLLRKHVQAQSSEKWKVFHIPGQEKALWACADQTKPDWVGSEIIASTGKKCWAIKQCIFCSKLRIFEDSLPYIIERESHLSELLESGEGGFTSRYTKELEALQFIQDEWGDEDDILAAIKYRKRHSPMLPRDLDILEIIFESEDHNV</sequence>
<reference evidence="1 2" key="1">
    <citation type="submission" date="2018-04" db="EMBL/GenBank/DDBJ databases">
        <title>Draft genome sequence of Pseudomonas syringae pv. actinidiae biovar 1 strains isolated from kiwifruit in Kagawa prefecture.</title>
        <authorList>
            <person name="Tabuchi M."/>
            <person name="Saito M."/>
            <person name="Fujiwara S."/>
            <person name="Sasa N."/>
            <person name="Akimitsu K."/>
            <person name="Gomi K."/>
            <person name="Konishi-Sugita S."/>
            <person name="Hamano K."/>
            <person name="Kataoka I."/>
        </authorList>
    </citation>
    <scope>NUCLEOTIDE SEQUENCE [LARGE SCALE GENOMIC DNA]</scope>
    <source>
        <strain evidence="1 2">MAFF212206</strain>
    </source>
</reference>
<name>A0A2V0Q7I3_PSESF</name>
<dbReference type="Proteomes" id="UP000247480">
    <property type="component" value="Unassembled WGS sequence"/>
</dbReference>
<evidence type="ECO:0000313" key="1">
    <source>
        <dbReference type="EMBL" id="GBH08833.1"/>
    </source>
</evidence>
<proteinExistence type="predicted"/>
<dbReference type="RefSeq" id="WP_110459602.1">
    <property type="nucleotide sequence ID" value="NZ_AP019411.1"/>
</dbReference>
<dbReference type="AlphaFoldDB" id="A0A2V0Q7I3"/>
<gene>
    <name evidence="1" type="ORF">KPSA1_02216</name>
</gene>
<dbReference type="EMBL" id="BGJZ01000101">
    <property type="protein sequence ID" value="GBH08833.1"/>
    <property type="molecule type" value="Genomic_DNA"/>
</dbReference>
<accession>A0A2V0Q7I3</accession>